<evidence type="ECO:0000313" key="3">
    <source>
        <dbReference type="Proteomes" id="UP000215914"/>
    </source>
</evidence>
<keyword evidence="1" id="KW-0812">Transmembrane</keyword>
<dbReference type="AlphaFoldDB" id="A0A9K3JJ20"/>
<comment type="caution">
    <text evidence="2">The sequence shown here is derived from an EMBL/GenBank/DDBJ whole genome shotgun (WGS) entry which is preliminary data.</text>
</comment>
<keyword evidence="3" id="KW-1185">Reference proteome</keyword>
<keyword evidence="1" id="KW-0472">Membrane</keyword>
<evidence type="ECO:0000313" key="2">
    <source>
        <dbReference type="EMBL" id="KAF5816074.1"/>
    </source>
</evidence>
<sequence length="65" mass="7517">MDHGCQVSLDCLSLAYLQDLLSTVCFAFYQLGFIYYLVASKRWALLYSLVQDHCFISFCTHQLVN</sequence>
<gene>
    <name evidence="2" type="ORF">HanXRQr2_Chr03g0130341</name>
</gene>
<reference evidence="2" key="2">
    <citation type="submission" date="2020-06" db="EMBL/GenBank/DDBJ databases">
        <title>Helianthus annuus Genome sequencing and assembly Release 2.</title>
        <authorList>
            <person name="Gouzy J."/>
            <person name="Langlade N."/>
            <person name="Munos S."/>
        </authorList>
    </citation>
    <scope>NUCLEOTIDE SEQUENCE</scope>
    <source>
        <tissue evidence="2">Leaves</tissue>
    </source>
</reference>
<name>A0A9K3JJ20_HELAN</name>
<proteinExistence type="predicted"/>
<dbReference type="EMBL" id="MNCJ02000318">
    <property type="protein sequence ID" value="KAF5816074.1"/>
    <property type="molecule type" value="Genomic_DNA"/>
</dbReference>
<dbReference type="Gramene" id="mRNA:HanXRQr2_Chr03g0130341">
    <property type="protein sequence ID" value="CDS:HanXRQr2_Chr03g0130341.1"/>
    <property type="gene ID" value="HanXRQr2_Chr03g0130341"/>
</dbReference>
<evidence type="ECO:0000256" key="1">
    <source>
        <dbReference type="SAM" id="Phobius"/>
    </source>
</evidence>
<organism evidence="2 3">
    <name type="scientific">Helianthus annuus</name>
    <name type="common">Common sunflower</name>
    <dbReference type="NCBI Taxonomy" id="4232"/>
    <lineage>
        <taxon>Eukaryota</taxon>
        <taxon>Viridiplantae</taxon>
        <taxon>Streptophyta</taxon>
        <taxon>Embryophyta</taxon>
        <taxon>Tracheophyta</taxon>
        <taxon>Spermatophyta</taxon>
        <taxon>Magnoliopsida</taxon>
        <taxon>eudicotyledons</taxon>
        <taxon>Gunneridae</taxon>
        <taxon>Pentapetalae</taxon>
        <taxon>asterids</taxon>
        <taxon>campanulids</taxon>
        <taxon>Asterales</taxon>
        <taxon>Asteraceae</taxon>
        <taxon>Asteroideae</taxon>
        <taxon>Heliantheae alliance</taxon>
        <taxon>Heliantheae</taxon>
        <taxon>Helianthus</taxon>
    </lineage>
</organism>
<reference evidence="2" key="1">
    <citation type="journal article" date="2017" name="Nature">
        <title>The sunflower genome provides insights into oil metabolism, flowering and Asterid evolution.</title>
        <authorList>
            <person name="Badouin H."/>
            <person name="Gouzy J."/>
            <person name="Grassa C.J."/>
            <person name="Murat F."/>
            <person name="Staton S.E."/>
            <person name="Cottret L."/>
            <person name="Lelandais-Briere C."/>
            <person name="Owens G.L."/>
            <person name="Carrere S."/>
            <person name="Mayjonade B."/>
            <person name="Legrand L."/>
            <person name="Gill N."/>
            <person name="Kane N.C."/>
            <person name="Bowers J.E."/>
            <person name="Hubner S."/>
            <person name="Bellec A."/>
            <person name="Berard A."/>
            <person name="Berges H."/>
            <person name="Blanchet N."/>
            <person name="Boniface M.C."/>
            <person name="Brunel D."/>
            <person name="Catrice O."/>
            <person name="Chaidir N."/>
            <person name="Claudel C."/>
            <person name="Donnadieu C."/>
            <person name="Faraut T."/>
            <person name="Fievet G."/>
            <person name="Helmstetter N."/>
            <person name="King M."/>
            <person name="Knapp S.J."/>
            <person name="Lai Z."/>
            <person name="Le Paslier M.C."/>
            <person name="Lippi Y."/>
            <person name="Lorenzon L."/>
            <person name="Mandel J.R."/>
            <person name="Marage G."/>
            <person name="Marchand G."/>
            <person name="Marquand E."/>
            <person name="Bret-Mestries E."/>
            <person name="Morien E."/>
            <person name="Nambeesan S."/>
            <person name="Nguyen T."/>
            <person name="Pegot-Espagnet P."/>
            <person name="Pouilly N."/>
            <person name="Raftis F."/>
            <person name="Sallet E."/>
            <person name="Schiex T."/>
            <person name="Thomas J."/>
            <person name="Vandecasteele C."/>
            <person name="Vares D."/>
            <person name="Vear F."/>
            <person name="Vautrin S."/>
            <person name="Crespi M."/>
            <person name="Mangin B."/>
            <person name="Burke J.M."/>
            <person name="Salse J."/>
            <person name="Munos S."/>
            <person name="Vincourt P."/>
            <person name="Rieseberg L.H."/>
            <person name="Langlade N.B."/>
        </authorList>
    </citation>
    <scope>NUCLEOTIDE SEQUENCE</scope>
    <source>
        <tissue evidence="2">Leaves</tissue>
    </source>
</reference>
<feature type="transmembrane region" description="Helical" evidence="1">
    <location>
        <begin position="20"/>
        <end position="38"/>
    </location>
</feature>
<accession>A0A9K3JJ20</accession>
<protein>
    <submittedName>
        <fullName evidence="2">Uncharacterized protein</fullName>
    </submittedName>
</protein>
<dbReference type="Proteomes" id="UP000215914">
    <property type="component" value="Unassembled WGS sequence"/>
</dbReference>
<keyword evidence="1" id="KW-1133">Transmembrane helix</keyword>